<keyword evidence="9" id="KW-1185">Reference proteome</keyword>
<keyword evidence="4 7" id="KW-0812">Transmembrane</keyword>
<protein>
    <submittedName>
        <fullName evidence="8">NCS2 family permease</fullName>
    </submittedName>
</protein>
<dbReference type="PANTHER" id="PTHR43337">
    <property type="entry name" value="XANTHINE/URACIL PERMEASE C887.17-RELATED"/>
    <property type="match status" value="1"/>
</dbReference>
<feature type="transmembrane region" description="Helical" evidence="7">
    <location>
        <begin position="142"/>
        <end position="159"/>
    </location>
</feature>
<evidence type="ECO:0000313" key="9">
    <source>
        <dbReference type="Proteomes" id="UP001501577"/>
    </source>
</evidence>
<evidence type="ECO:0000256" key="1">
    <source>
        <dbReference type="ARBA" id="ARBA00004127"/>
    </source>
</evidence>
<comment type="caution">
    <text evidence="8">The sequence shown here is derived from an EMBL/GenBank/DDBJ whole genome shotgun (WGS) entry which is preliminary data.</text>
</comment>
<reference evidence="8 9" key="1">
    <citation type="journal article" date="2019" name="Int. J. Syst. Evol. Microbiol.">
        <title>The Global Catalogue of Microorganisms (GCM) 10K type strain sequencing project: providing services to taxonomists for standard genome sequencing and annotation.</title>
        <authorList>
            <consortium name="The Broad Institute Genomics Platform"/>
            <consortium name="The Broad Institute Genome Sequencing Center for Infectious Disease"/>
            <person name="Wu L."/>
            <person name="Ma J."/>
        </authorList>
    </citation>
    <scope>NUCLEOTIDE SEQUENCE [LARGE SCALE GENOMIC DNA]</scope>
    <source>
        <strain evidence="8 9">JCM 8736</strain>
    </source>
</reference>
<evidence type="ECO:0000256" key="4">
    <source>
        <dbReference type="ARBA" id="ARBA00022692"/>
    </source>
</evidence>
<feature type="transmembrane region" description="Helical" evidence="7">
    <location>
        <begin position="108"/>
        <end position="130"/>
    </location>
</feature>
<name>A0ABN3Y0B4_9ENTE</name>
<sequence length="444" mass="46777">MLNNFFKIKERHTNVQTEIVAGLTTFMAMAYVLAVQPSAIIGFGVESNFVDINGVVISKAALLIMTALISGIVTLVMGLYANLPFALSTAMGTNFMLGALIQSGTISFGNAMAIILISGSIFIFLTVFGVRDFIVKAIPKNIKASISVAIGFFITYFGFSNAGIGSFEEGIGLGNFSDPNVFLAIVGLVLIAILTLYKVPGALLIGIIAITIIGIPFGVTQVPNQLFGVPAINEINHLTFSFDFDGLFNGRTLVLIFIAFFGDFFSTLGTVLGVSQKAGLLDDSGNLPEIKRPFLVDAIGTVAGAIAGCTTISTFVESSAGAQAGGKTGLTSVSTAVMFFVSILFSPLFLMIPDAATSPVLIFVGYSMISSITNIDFSDFSEAFGPFVMVVFTAFTGGIASGISAGILADVAVKTFTKTEKAEKAVHPVMYVLCIPLMCYFIFN</sequence>
<dbReference type="EMBL" id="BAAAXQ010000013">
    <property type="protein sequence ID" value="GAA3011495.1"/>
    <property type="molecule type" value="Genomic_DNA"/>
</dbReference>
<evidence type="ECO:0000313" key="8">
    <source>
        <dbReference type="EMBL" id="GAA3011495.1"/>
    </source>
</evidence>
<feature type="transmembrane region" description="Helical" evidence="7">
    <location>
        <begin position="202"/>
        <end position="219"/>
    </location>
</feature>
<feature type="transmembrane region" description="Helical" evidence="7">
    <location>
        <begin position="253"/>
        <end position="274"/>
    </location>
</feature>
<keyword evidence="5 7" id="KW-1133">Transmembrane helix</keyword>
<feature type="transmembrane region" description="Helical" evidence="7">
    <location>
        <begin position="20"/>
        <end position="44"/>
    </location>
</feature>
<proteinExistence type="inferred from homology"/>
<dbReference type="Pfam" id="PF00860">
    <property type="entry name" value="Xan_ur_permease"/>
    <property type="match status" value="1"/>
</dbReference>
<comment type="subcellular location">
    <subcellularLocation>
        <location evidence="1">Endomembrane system</location>
        <topology evidence="1">Multi-pass membrane protein</topology>
    </subcellularLocation>
</comment>
<keyword evidence="3" id="KW-0813">Transport</keyword>
<feature type="transmembrane region" description="Helical" evidence="7">
    <location>
        <begin position="387"/>
        <end position="413"/>
    </location>
</feature>
<comment type="similarity">
    <text evidence="2">Belongs to the nucleobase:cation symporter-2 (NCS2) (TC 2.A.40) family. Azg-like subfamily.</text>
</comment>
<organism evidence="8 9">
    <name type="scientific">Tetragenococcus solitarius</name>
    <dbReference type="NCBI Taxonomy" id="71453"/>
    <lineage>
        <taxon>Bacteria</taxon>
        <taxon>Bacillati</taxon>
        <taxon>Bacillota</taxon>
        <taxon>Bacilli</taxon>
        <taxon>Lactobacillales</taxon>
        <taxon>Enterococcaceae</taxon>
        <taxon>Tetragenococcus</taxon>
    </lineage>
</organism>
<feature type="transmembrane region" description="Helical" evidence="7">
    <location>
        <begin position="56"/>
        <end position="76"/>
    </location>
</feature>
<feature type="transmembrane region" description="Helical" evidence="7">
    <location>
        <begin position="328"/>
        <end position="350"/>
    </location>
</feature>
<evidence type="ECO:0000256" key="7">
    <source>
        <dbReference type="SAM" id="Phobius"/>
    </source>
</evidence>
<evidence type="ECO:0000256" key="6">
    <source>
        <dbReference type="ARBA" id="ARBA00023136"/>
    </source>
</evidence>
<dbReference type="PANTHER" id="PTHR43337:SF1">
    <property type="entry name" value="XANTHINE_URACIL PERMEASE C887.17-RELATED"/>
    <property type="match status" value="1"/>
</dbReference>
<gene>
    <name evidence="8" type="ORF">GCM10019998_04630</name>
</gene>
<dbReference type="InterPro" id="IPR045018">
    <property type="entry name" value="Azg-like"/>
</dbReference>
<accession>A0ABN3Y0B4</accession>
<evidence type="ECO:0000256" key="2">
    <source>
        <dbReference type="ARBA" id="ARBA00005697"/>
    </source>
</evidence>
<feature type="transmembrane region" description="Helical" evidence="7">
    <location>
        <begin position="179"/>
        <end position="197"/>
    </location>
</feature>
<feature type="transmembrane region" description="Helical" evidence="7">
    <location>
        <begin position="294"/>
        <end position="316"/>
    </location>
</feature>
<evidence type="ECO:0000256" key="3">
    <source>
        <dbReference type="ARBA" id="ARBA00022448"/>
    </source>
</evidence>
<dbReference type="RefSeq" id="WP_068708107.1">
    <property type="nucleotide sequence ID" value="NZ_BAAAXQ010000013.1"/>
</dbReference>
<evidence type="ECO:0000256" key="5">
    <source>
        <dbReference type="ARBA" id="ARBA00022989"/>
    </source>
</evidence>
<dbReference type="Proteomes" id="UP001501577">
    <property type="component" value="Unassembled WGS sequence"/>
</dbReference>
<feature type="transmembrane region" description="Helical" evidence="7">
    <location>
        <begin position="357"/>
        <end position="375"/>
    </location>
</feature>
<feature type="transmembrane region" description="Helical" evidence="7">
    <location>
        <begin position="83"/>
        <end position="102"/>
    </location>
</feature>
<keyword evidence="6 7" id="KW-0472">Membrane</keyword>
<dbReference type="InterPro" id="IPR006043">
    <property type="entry name" value="NCS2"/>
</dbReference>